<evidence type="ECO:0000256" key="1">
    <source>
        <dbReference type="ARBA" id="ARBA00004990"/>
    </source>
</evidence>
<feature type="binding site" evidence="8">
    <location>
        <begin position="186"/>
        <end position="189"/>
    </location>
    <ligand>
        <name>ATP</name>
        <dbReference type="ChEBI" id="CHEBI:30616"/>
    </ligand>
</feature>
<feature type="binding site" evidence="8">
    <location>
        <position position="61"/>
    </location>
    <ligand>
        <name>beta-alanine</name>
        <dbReference type="ChEBI" id="CHEBI:57966"/>
    </ligand>
</feature>
<dbReference type="SUPFAM" id="SSF52374">
    <property type="entry name" value="Nucleotidylyl transferase"/>
    <property type="match status" value="1"/>
</dbReference>
<comment type="similarity">
    <text evidence="2 8">Belongs to the pantothenate synthetase family.</text>
</comment>
<proteinExistence type="inferred from homology"/>
<protein>
    <recommendedName>
        <fullName evidence="8">Pantothenate synthetase</fullName>
        <shortName evidence="8">PS</shortName>
        <ecNumber evidence="8">6.3.2.1</ecNumber>
    </recommendedName>
    <alternativeName>
        <fullName evidence="8">Pantoate--beta-alanine ligase</fullName>
    </alternativeName>
    <alternativeName>
        <fullName evidence="8">Pantoate-activating enzyme</fullName>
    </alternativeName>
</protein>
<dbReference type="GO" id="GO:0004592">
    <property type="term" value="F:pantoate-beta-alanine ligase activity"/>
    <property type="evidence" value="ECO:0007669"/>
    <property type="project" value="UniProtKB-UniRule"/>
</dbReference>
<keyword evidence="5 8" id="KW-0547">Nucleotide-binding</keyword>
<keyword evidence="4 8" id="KW-0566">Pantothenate biosynthesis</keyword>
<dbReference type="GO" id="GO:0015940">
    <property type="term" value="P:pantothenate biosynthetic process"/>
    <property type="evidence" value="ECO:0007669"/>
    <property type="project" value="UniProtKB-UniRule"/>
</dbReference>
<dbReference type="EC" id="6.3.2.1" evidence="8"/>
<dbReference type="InterPro" id="IPR014729">
    <property type="entry name" value="Rossmann-like_a/b/a_fold"/>
</dbReference>
<dbReference type="InterPro" id="IPR003721">
    <property type="entry name" value="Pantoate_ligase"/>
</dbReference>
<comment type="function">
    <text evidence="8">Catalyzes the condensation of pantoate with beta-alanine in an ATP-dependent reaction via a pantoyl-adenylate intermediate.</text>
</comment>
<evidence type="ECO:0000256" key="2">
    <source>
        <dbReference type="ARBA" id="ARBA00009256"/>
    </source>
</evidence>
<comment type="subcellular location">
    <subcellularLocation>
        <location evidence="8">Cytoplasm</location>
    </subcellularLocation>
</comment>
<gene>
    <name evidence="8" type="primary">panC</name>
    <name evidence="9" type="ORF">SAMN05444277_106212</name>
</gene>
<feature type="active site" description="Proton donor" evidence="8">
    <location>
        <position position="37"/>
    </location>
</feature>
<dbReference type="RefSeq" id="WP_090658595.1">
    <property type="nucleotide sequence ID" value="NZ_FOXQ01000006.1"/>
</dbReference>
<dbReference type="GO" id="GO:0005524">
    <property type="term" value="F:ATP binding"/>
    <property type="evidence" value="ECO:0007669"/>
    <property type="project" value="UniProtKB-KW"/>
</dbReference>
<sequence length="281" mass="32038">MILFKTIRPLQTKLEKLRNNKLKIGFVPTMGALHSGHLSLMKEAKKQCDIVVCSIFVNPTQFNDKSDFDKYPVTIEQDIFLLETNKTDILFLPSVNEIYPQGTQHLQHFELGYLENILEGKYRPGHFQGVCNVVHRLLNIVRPDILFLGRKDYQQYLVVKKMMQDFYPSINIQAVNTARETSGLAMSSRNMRLSTNAHYKATALYESLQFIQQHIASSDIELLKVEAKEKILQSGFDKVDYVEVCDAETLLSVTTAEPGKQLIALAAAFIEDVRLIDNILL</sequence>
<dbReference type="InterPro" id="IPR042176">
    <property type="entry name" value="Pantoate_ligase_C"/>
</dbReference>
<feature type="binding site" evidence="8">
    <location>
        <begin position="149"/>
        <end position="152"/>
    </location>
    <ligand>
        <name>ATP</name>
        <dbReference type="ChEBI" id="CHEBI:30616"/>
    </ligand>
</feature>
<dbReference type="Gene3D" id="3.40.50.620">
    <property type="entry name" value="HUPs"/>
    <property type="match status" value="1"/>
</dbReference>
<evidence type="ECO:0000256" key="8">
    <source>
        <dbReference type="HAMAP-Rule" id="MF_00158"/>
    </source>
</evidence>
<comment type="catalytic activity">
    <reaction evidence="7 8">
        <text>(R)-pantoate + beta-alanine + ATP = (R)-pantothenate + AMP + diphosphate + H(+)</text>
        <dbReference type="Rhea" id="RHEA:10912"/>
        <dbReference type="ChEBI" id="CHEBI:15378"/>
        <dbReference type="ChEBI" id="CHEBI:15980"/>
        <dbReference type="ChEBI" id="CHEBI:29032"/>
        <dbReference type="ChEBI" id="CHEBI:30616"/>
        <dbReference type="ChEBI" id="CHEBI:33019"/>
        <dbReference type="ChEBI" id="CHEBI:57966"/>
        <dbReference type="ChEBI" id="CHEBI:456215"/>
        <dbReference type="EC" id="6.3.2.1"/>
    </reaction>
</comment>
<reference evidence="9 10" key="1">
    <citation type="submission" date="2016-10" db="EMBL/GenBank/DDBJ databases">
        <authorList>
            <person name="de Groot N.N."/>
        </authorList>
    </citation>
    <scope>NUCLEOTIDE SEQUENCE [LARGE SCALE GENOMIC DNA]</scope>
    <source>
        <strain evidence="9 10">DSM 28286</strain>
    </source>
</reference>
<keyword evidence="3 8" id="KW-0436">Ligase</keyword>
<dbReference type="HAMAP" id="MF_00158">
    <property type="entry name" value="PanC"/>
    <property type="match status" value="1"/>
</dbReference>
<feature type="binding site" evidence="8">
    <location>
        <position position="178"/>
    </location>
    <ligand>
        <name>ATP</name>
        <dbReference type="ChEBI" id="CHEBI:30616"/>
    </ligand>
</feature>
<keyword evidence="8" id="KW-0963">Cytoplasm</keyword>
<dbReference type="PANTHER" id="PTHR21299">
    <property type="entry name" value="CYTIDYLATE KINASE/PANTOATE-BETA-ALANINE LIGASE"/>
    <property type="match status" value="1"/>
</dbReference>
<comment type="pathway">
    <text evidence="1 8">Cofactor biosynthesis; (R)-pantothenate biosynthesis; (R)-pantothenate from (R)-pantoate and beta-alanine: step 1/1.</text>
</comment>
<dbReference type="PANTHER" id="PTHR21299:SF1">
    <property type="entry name" value="PANTOATE--BETA-ALANINE LIGASE"/>
    <property type="match status" value="1"/>
</dbReference>
<evidence type="ECO:0000256" key="6">
    <source>
        <dbReference type="ARBA" id="ARBA00022840"/>
    </source>
</evidence>
<organism evidence="9 10">
    <name type="scientific">Parafilimonas terrae</name>
    <dbReference type="NCBI Taxonomy" id="1465490"/>
    <lineage>
        <taxon>Bacteria</taxon>
        <taxon>Pseudomonadati</taxon>
        <taxon>Bacteroidota</taxon>
        <taxon>Chitinophagia</taxon>
        <taxon>Chitinophagales</taxon>
        <taxon>Chitinophagaceae</taxon>
        <taxon>Parafilimonas</taxon>
    </lineage>
</organism>
<evidence type="ECO:0000256" key="7">
    <source>
        <dbReference type="ARBA" id="ARBA00048258"/>
    </source>
</evidence>
<dbReference type="InterPro" id="IPR004821">
    <property type="entry name" value="Cyt_trans-like"/>
</dbReference>
<evidence type="ECO:0000313" key="10">
    <source>
        <dbReference type="Proteomes" id="UP000199031"/>
    </source>
</evidence>
<dbReference type="EMBL" id="FOXQ01000006">
    <property type="protein sequence ID" value="SFQ19497.1"/>
    <property type="molecule type" value="Genomic_DNA"/>
</dbReference>
<feature type="binding site" evidence="8">
    <location>
        <position position="155"/>
    </location>
    <ligand>
        <name>(R)-pantoate</name>
        <dbReference type="ChEBI" id="CHEBI:15980"/>
    </ligand>
</feature>
<keyword evidence="6 8" id="KW-0067">ATP-binding</keyword>
<dbReference type="GO" id="GO:0005829">
    <property type="term" value="C:cytosol"/>
    <property type="evidence" value="ECO:0007669"/>
    <property type="project" value="TreeGrafter"/>
</dbReference>
<evidence type="ECO:0000313" key="9">
    <source>
        <dbReference type="EMBL" id="SFQ19497.1"/>
    </source>
</evidence>
<dbReference type="Pfam" id="PF02569">
    <property type="entry name" value="Pantoate_ligase"/>
    <property type="match status" value="1"/>
</dbReference>
<accession>A0A1I5WIK5</accession>
<feature type="binding site" evidence="8">
    <location>
        <begin position="30"/>
        <end position="37"/>
    </location>
    <ligand>
        <name>ATP</name>
        <dbReference type="ChEBI" id="CHEBI:30616"/>
    </ligand>
</feature>
<dbReference type="UniPathway" id="UPA00028">
    <property type="reaction ID" value="UER00005"/>
</dbReference>
<dbReference type="OrthoDB" id="9773087at2"/>
<evidence type="ECO:0000256" key="4">
    <source>
        <dbReference type="ARBA" id="ARBA00022655"/>
    </source>
</evidence>
<evidence type="ECO:0000256" key="3">
    <source>
        <dbReference type="ARBA" id="ARBA00022598"/>
    </source>
</evidence>
<comment type="miscellaneous">
    <text evidence="8">The reaction proceeds by a bi uni uni bi ping pong mechanism.</text>
</comment>
<dbReference type="AlphaFoldDB" id="A0A1I5WIK5"/>
<dbReference type="Gene3D" id="3.30.1300.10">
    <property type="entry name" value="Pantoate-beta-alanine ligase, C-terminal domain"/>
    <property type="match status" value="1"/>
</dbReference>
<evidence type="ECO:0000256" key="5">
    <source>
        <dbReference type="ARBA" id="ARBA00022741"/>
    </source>
</evidence>
<dbReference type="Proteomes" id="UP000199031">
    <property type="component" value="Unassembled WGS sequence"/>
</dbReference>
<dbReference type="STRING" id="1465490.SAMN05444277_106212"/>
<feature type="binding site" evidence="8">
    <location>
        <position position="61"/>
    </location>
    <ligand>
        <name>(R)-pantoate</name>
        <dbReference type="ChEBI" id="CHEBI:15980"/>
    </ligand>
</feature>
<name>A0A1I5WIK5_9BACT</name>
<dbReference type="NCBIfam" id="TIGR00125">
    <property type="entry name" value="cyt_tran_rel"/>
    <property type="match status" value="1"/>
</dbReference>
<keyword evidence="10" id="KW-1185">Reference proteome</keyword>
<dbReference type="CDD" id="cd00560">
    <property type="entry name" value="PanC"/>
    <property type="match status" value="1"/>
</dbReference>
<dbReference type="NCBIfam" id="TIGR00018">
    <property type="entry name" value="panC"/>
    <property type="match status" value="1"/>
</dbReference>
<comment type="subunit">
    <text evidence="8">Homodimer.</text>
</comment>